<organism evidence="3">
    <name type="scientific">Ananas comosus var. bracteatus</name>
    <name type="common">red pineapple</name>
    <dbReference type="NCBI Taxonomy" id="296719"/>
    <lineage>
        <taxon>Eukaryota</taxon>
        <taxon>Viridiplantae</taxon>
        <taxon>Streptophyta</taxon>
        <taxon>Embryophyta</taxon>
        <taxon>Tracheophyta</taxon>
        <taxon>Spermatophyta</taxon>
        <taxon>Magnoliopsida</taxon>
        <taxon>Liliopsida</taxon>
        <taxon>Poales</taxon>
        <taxon>Bromeliaceae</taxon>
        <taxon>Bromelioideae</taxon>
        <taxon>Ananas</taxon>
    </lineage>
</organism>
<keyword evidence="1" id="KW-0472">Membrane</keyword>
<proteinExistence type="predicted"/>
<sequence length="419" mass="48314">MFRGLGWIFSLNVVLKRKRDGSVFMLSNIYGPTCASLKAAFFRELRHLGQRSRGVWAAMGDSMPYFPCTTKMVRSLSTTDILQFRRLLTSVIKEQTATCLRWLGWLDKAEEDRALTISECMLRPLLKVRYEELCLQEEIRDLAKHLFHFFHNTLGVEQTSCAVVNLSSLYDADSVDLSSLYLSFTIDEVKSAIFSYAADKAPGPDGFPMLFYQCFWTILKDDIMDVFDSFYNGSSDLTRLNISWICPIPKKKDVTSARDLRPISLVHSMPKLISKVLATRLQSFMNVLINPFQAAFVKGRYILDNFLSTHILVHHLQSSNQQAALFKIDFERAFDNINWHFLTELLQTGDSASGRSIGFLAYCTPRPLRFWLTVRRDCRSPAKEDCDRATRFLLYFLFYVLMFSSKCFILLPPLIFYHP</sequence>
<evidence type="ECO:0000313" key="3">
    <source>
        <dbReference type="EMBL" id="CAD1844318.1"/>
    </source>
</evidence>
<feature type="transmembrane region" description="Helical" evidence="1">
    <location>
        <begin position="392"/>
        <end position="417"/>
    </location>
</feature>
<feature type="domain" description="Reverse transcriptase" evidence="2">
    <location>
        <begin position="248"/>
        <end position="346"/>
    </location>
</feature>
<dbReference type="PANTHER" id="PTHR31635:SF196">
    <property type="entry name" value="REVERSE TRANSCRIPTASE DOMAIN-CONTAINING PROTEIN-RELATED"/>
    <property type="match status" value="1"/>
</dbReference>
<evidence type="ECO:0000259" key="2">
    <source>
        <dbReference type="Pfam" id="PF00078"/>
    </source>
</evidence>
<evidence type="ECO:0000256" key="1">
    <source>
        <dbReference type="SAM" id="Phobius"/>
    </source>
</evidence>
<accession>A0A6V7QMT9</accession>
<name>A0A6V7QMT9_ANACO</name>
<dbReference type="PANTHER" id="PTHR31635">
    <property type="entry name" value="REVERSE TRANSCRIPTASE DOMAIN-CONTAINING PROTEIN-RELATED"/>
    <property type="match status" value="1"/>
</dbReference>
<gene>
    <name evidence="3" type="ORF">CB5_LOCUS27529</name>
</gene>
<dbReference type="InterPro" id="IPR000477">
    <property type="entry name" value="RT_dom"/>
</dbReference>
<keyword evidence="1" id="KW-0812">Transmembrane</keyword>
<reference evidence="3" key="1">
    <citation type="submission" date="2020-07" db="EMBL/GenBank/DDBJ databases">
        <authorList>
            <person name="Lin J."/>
        </authorList>
    </citation>
    <scope>NUCLEOTIDE SEQUENCE</scope>
</reference>
<dbReference type="Pfam" id="PF00078">
    <property type="entry name" value="RVT_1"/>
    <property type="match status" value="1"/>
</dbReference>
<dbReference type="EMBL" id="LR862137">
    <property type="protein sequence ID" value="CAD1844318.1"/>
    <property type="molecule type" value="Genomic_DNA"/>
</dbReference>
<protein>
    <recommendedName>
        <fullName evidence="2">Reverse transcriptase domain-containing protein</fullName>
    </recommendedName>
</protein>
<keyword evidence="1" id="KW-1133">Transmembrane helix</keyword>
<dbReference type="AlphaFoldDB" id="A0A6V7QMT9"/>